<evidence type="ECO:0000256" key="6">
    <source>
        <dbReference type="ARBA" id="ARBA00022989"/>
    </source>
</evidence>
<reference evidence="10 11" key="1">
    <citation type="submission" date="2024-03" db="EMBL/GenBank/DDBJ databases">
        <title>Complete genome sequence of the green alga Chloropicon roscoffensis RCC1871.</title>
        <authorList>
            <person name="Lemieux C."/>
            <person name="Pombert J.-F."/>
            <person name="Otis C."/>
            <person name="Turmel M."/>
        </authorList>
    </citation>
    <scope>NUCLEOTIDE SEQUENCE [LARGE SCALE GENOMIC DNA]</scope>
    <source>
        <strain evidence="10 11">RCC1871</strain>
    </source>
</reference>
<keyword evidence="6 9" id="KW-1133">Transmembrane helix</keyword>
<dbReference type="PIRSF" id="PIRSF001293">
    <property type="entry name" value="ATP6V0A1"/>
    <property type="match status" value="1"/>
</dbReference>
<dbReference type="InterPro" id="IPR002490">
    <property type="entry name" value="V-ATPase_116kDa_su"/>
</dbReference>
<proteinExistence type="inferred from homology"/>
<comment type="similarity">
    <text evidence="2 9">Belongs to the V-ATPase 116 kDa subunit family.</text>
</comment>
<evidence type="ECO:0000256" key="7">
    <source>
        <dbReference type="ARBA" id="ARBA00023065"/>
    </source>
</evidence>
<keyword evidence="5 9" id="KW-0375">Hydrogen ion transport</keyword>
<comment type="function">
    <text evidence="9">Essential component of the vacuolar proton pump (V-ATPase), a multimeric enzyme that catalyzes the translocation of protons across the membranes. Required for assembly and activity of the V-ATPase.</text>
</comment>
<evidence type="ECO:0000256" key="3">
    <source>
        <dbReference type="ARBA" id="ARBA00022448"/>
    </source>
</evidence>
<dbReference type="AlphaFoldDB" id="A0AAX4PJ82"/>
<keyword evidence="3 9" id="KW-0813">Transport</keyword>
<dbReference type="GO" id="GO:0051117">
    <property type="term" value="F:ATPase binding"/>
    <property type="evidence" value="ECO:0007669"/>
    <property type="project" value="TreeGrafter"/>
</dbReference>
<accession>A0AAX4PJ82</accession>
<feature type="transmembrane region" description="Helical" evidence="9">
    <location>
        <begin position="483"/>
        <end position="500"/>
    </location>
</feature>
<dbReference type="GO" id="GO:0007035">
    <property type="term" value="P:vacuolar acidification"/>
    <property type="evidence" value="ECO:0007669"/>
    <property type="project" value="TreeGrafter"/>
</dbReference>
<dbReference type="GO" id="GO:0000220">
    <property type="term" value="C:vacuolar proton-transporting V-type ATPase, V0 domain"/>
    <property type="evidence" value="ECO:0007669"/>
    <property type="project" value="InterPro"/>
</dbReference>
<evidence type="ECO:0000313" key="10">
    <source>
        <dbReference type="EMBL" id="WZN66123.1"/>
    </source>
</evidence>
<dbReference type="PANTHER" id="PTHR11629">
    <property type="entry name" value="VACUOLAR PROTON ATPASES"/>
    <property type="match status" value="1"/>
</dbReference>
<evidence type="ECO:0000256" key="8">
    <source>
        <dbReference type="ARBA" id="ARBA00023136"/>
    </source>
</evidence>
<feature type="transmembrane region" description="Helical" evidence="9">
    <location>
        <begin position="785"/>
        <end position="808"/>
    </location>
</feature>
<evidence type="ECO:0000256" key="4">
    <source>
        <dbReference type="ARBA" id="ARBA00022692"/>
    </source>
</evidence>
<evidence type="ECO:0000256" key="9">
    <source>
        <dbReference type="RuleBase" id="RU361189"/>
    </source>
</evidence>
<name>A0AAX4PJ82_9CHLO</name>
<dbReference type="InterPro" id="IPR026028">
    <property type="entry name" value="V-type_ATPase_116kDa_su_euka"/>
</dbReference>
<keyword evidence="8 9" id="KW-0472">Membrane</keyword>
<feature type="transmembrane region" description="Helical" evidence="9">
    <location>
        <begin position="600"/>
        <end position="624"/>
    </location>
</feature>
<dbReference type="Pfam" id="PF01496">
    <property type="entry name" value="V_ATPase_I"/>
    <property type="match status" value="1"/>
</dbReference>
<comment type="subcellular location">
    <subcellularLocation>
        <location evidence="1">Membrane</location>
        <topology evidence="1">Multi-pass membrane protein</topology>
    </subcellularLocation>
</comment>
<feature type="transmembrane region" description="Helical" evidence="9">
    <location>
        <begin position="559"/>
        <end position="580"/>
    </location>
</feature>
<dbReference type="EMBL" id="CP151514">
    <property type="protein sequence ID" value="WZN66123.1"/>
    <property type="molecule type" value="Genomic_DNA"/>
</dbReference>
<evidence type="ECO:0000256" key="1">
    <source>
        <dbReference type="ARBA" id="ARBA00004141"/>
    </source>
</evidence>
<organism evidence="10 11">
    <name type="scientific">Chloropicon roscoffensis</name>
    <dbReference type="NCBI Taxonomy" id="1461544"/>
    <lineage>
        <taxon>Eukaryota</taxon>
        <taxon>Viridiplantae</taxon>
        <taxon>Chlorophyta</taxon>
        <taxon>Chloropicophyceae</taxon>
        <taxon>Chloropicales</taxon>
        <taxon>Chloropicaceae</taxon>
        <taxon>Chloropicon</taxon>
    </lineage>
</organism>
<dbReference type="PANTHER" id="PTHR11629:SF63">
    <property type="entry name" value="V-TYPE PROTON ATPASE SUBUNIT A"/>
    <property type="match status" value="1"/>
</dbReference>
<gene>
    <name evidence="10" type="ORF">HKI87_14g76860</name>
</gene>
<evidence type="ECO:0000256" key="5">
    <source>
        <dbReference type="ARBA" id="ARBA00022781"/>
    </source>
</evidence>
<feature type="transmembrane region" description="Helical" evidence="9">
    <location>
        <begin position="657"/>
        <end position="679"/>
    </location>
</feature>
<keyword evidence="4 9" id="KW-0812">Transmembrane</keyword>
<keyword evidence="11" id="KW-1185">Reference proteome</keyword>
<dbReference type="GO" id="GO:0046961">
    <property type="term" value="F:proton-transporting ATPase activity, rotational mechanism"/>
    <property type="evidence" value="ECO:0007669"/>
    <property type="project" value="InterPro"/>
</dbReference>
<evidence type="ECO:0000313" key="11">
    <source>
        <dbReference type="Proteomes" id="UP001472866"/>
    </source>
</evidence>
<evidence type="ECO:0000256" key="2">
    <source>
        <dbReference type="ARBA" id="ARBA00009904"/>
    </source>
</evidence>
<sequence>MGDLWRSQEMQLVQLVIPAEAAHDTVEKLGYVGKVQFKDLNREKSAFQRTYANQVKRCDEMQRKLRFLLEEMGKTEIVDLETKSQALQDAVANSRSGFEKQHDLDELEVTLEELEHDLCDISAAMTKLERSKSELVEFQLVLDRAGSFFDSARRSASIDSNPAQTTAGDGYGMMEAPLMDGNQYTSDMQQVSRDPYSTTSSINTRLGFIAGLIPHAKIASFERILFRAMRGNMFLKHQEVGLVMDPAQCEKQNKSVFVVFFSGERSRAKILKICDAFSANRYPLPEEPVKQASMRSEVNARLLELSQTVEASEDQKRTLLLRINHDWDSWMALVKREKMIYHSLNKFNIDVTSKCLVAQGWIPTKNREEILQALKEACLESNAPVNTVFHQVYTNESPPTYFESSKVITAFQSVVDAYGVARYREMNPTVFTIVTFPFLFAIMFGDIGHGLLMLMFGLYMVLSEKKMEKKVKNDMVEMAFGGRYLILLMSIFSIYTGFLYNEVFSIPTTFFGPSKWVWNNSTEVYAMPAGSSPYPFGVDPIWHGTKTELTYLNSMKMKMSIVLGVCQMLLGIGVSLWNYLEKPTGPQSSERDMLSIVCEFVPRFLFLTCTFGYLAILILVKWFSGSKADLYLLMINMFLSPGAMECGKNCETSDPLYGLGGLAGFLVFVAFCCVPWMLLPKPFILKKRHAKKSGGEAYDVLSGDDEDLMDYNGTDVSQSAGHEGGHEEFDFGEEMVHNMIHTIEFVLGAVSNTASYLRLWALSLAHSQLSSVFYEKCFVSALESGSAVAIVIGFYIWALATFGVLMIMESLSAFLHALRLHWVEYQNKFYQGDGYQFEPFTFTNIKMD</sequence>
<feature type="transmembrane region" description="Helical" evidence="9">
    <location>
        <begin position="436"/>
        <end position="462"/>
    </location>
</feature>
<protein>
    <recommendedName>
        <fullName evidence="9">V-type proton ATPase subunit a</fullName>
    </recommendedName>
</protein>
<dbReference type="Proteomes" id="UP001472866">
    <property type="component" value="Chromosome 14"/>
</dbReference>
<keyword evidence="7 9" id="KW-0406">Ion transport</keyword>